<accession>A0A7M3T5G3</accession>
<feature type="domain" description="CBS" evidence="6">
    <location>
        <begin position="154"/>
        <end position="214"/>
    </location>
</feature>
<evidence type="ECO:0000313" key="7">
    <source>
        <dbReference type="EMBL" id="QIE57244.1"/>
    </source>
</evidence>
<comment type="similarity">
    <text evidence="1">Belongs to the UPF0053 family. Hemolysin C subfamily.</text>
</comment>
<sequence length="314" mass="34649">MAEDRSPETGARDQNAAAGEERGDEAPEDENGRQRGFLARLLGLSNGHEVGAAETAETANERALLTNVRMMRGQRVDDIMIPRADIVAVEVNASLAELTDAFRAGAHSRLPVYRETLDDPVGFVHVKDVALARGFAGGDAAEAEAAKPFRLEDIIRQMLVVPPSMLSGRLLQRMQQRRIHMALVVDEYGGVDGLVTIEDLVEQIVGDIEDEHDEADEEAWRREAPGVYAANARAELSDFEAEARVDLLPDDLDEEVDTLGGLVFMLSNRVPERGEVIRHPDGHEFEVIDADPRRIKRLRVRLFDAERAATEAAE</sequence>
<dbReference type="InterPro" id="IPR046342">
    <property type="entry name" value="CBS_dom_sf"/>
</dbReference>
<organism evidence="7 8">
    <name type="scientific">Pikeienuella piscinae</name>
    <dbReference type="NCBI Taxonomy" id="2748098"/>
    <lineage>
        <taxon>Bacteria</taxon>
        <taxon>Pseudomonadati</taxon>
        <taxon>Pseudomonadota</taxon>
        <taxon>Alphaproteobacteria</taxon>
        <taxon>Rhodobacterales</taxon>
        <taxon>Paracoccaceae</taxon>
        <taxon>Pikeienuella</taxon>
    </lineage>
</organism>
<evidence type="ECO:0000256" key="2">
    <source>
        <dbReference type="ARBA" id="ARBA00022737"/>
    </source>
</evidence>
<dbReference type="GO" id="GO:0005886">
    <property type="term" value="C:plasma membrane"/>
    <property type="evidence" value="ECO:0007669"/>
    <property type="project" value="TreeGrafter"/>
</dbReference>
<dbReference type="InterPro" id="IPR000644">
    <property type="entry name" value="CBS_dom"/>
</dbReference>
<dbReference type="SMART" id="SM01091">
    <property type="entry name" value="CorC_HlyC"/>
    <property type="match status" value="1"/>
</dbReference>
<dbReference type="SUPFAM" id="SSF54631">
    <property type="entry name" value="CBS-domain pair"/>
    <property type="match status" value="1"/>
</dbReference>
<evidence type="ECO:0000256" key="1">
    <source>
        <dbReference type="ARBA" id="ARBA00006446"/>
    </source>
</evidence>
<dbReference type="Pfam" id="PF03471">
    <property type="entry name" value="CorC_HlyC"/>
    <property type="match status" value="1"/>
</dbReference>
<evidence type="ECO:0000256" key="4">
    <source>
        <dbReference type="PROSITE-ProRule" id="PRU00703"/>
    </source>
</evidence>
<keyword evidence="2" id="KW-0677">Repeat</keyword>
<proteinExistence type="inferred from homology"/>
<name>A0A7M3T5G3_9RHOB</name>
<dbReference type="InterPro" id="IPR016169">
    <property type="entry name" value="FAD-bd_PCMH_sub2"/>
</dbReference>
<dbReference type="InterPro" id="IPR044751">
    <property type="entry name" value="Ion_transp-like_CBS"/>
</dbReference>
<feature type="compositionally biased region" description="Basic and acidic residues" evidence="5">
    <location>
        <begin position="1"/>
        <end position="11"/>
    </location>
</feature>
<dbReference type="AlphaFoldDB" id="A0A7M3T5G3"/>
<reference evidence="7 8" key="1">
    <citation type="submission" date="2020-02" db="EMBL/GenBank/DDBJ databases">
        <title>complete genome sequence of Rhodobacteraceae bacterium.</title>
        <authorList>
            <person name="Park J."/>
            <person name="Kim Y.-S."/>
            <person name="Kim K.-H."/>
        </authorList>
    </citation>
    <scope>NUCLEOTIDE SEQUENCE [LARGE SCALE GENOMIC DNA]</scope>
    <source>
        <strain evidence="7 8">RR4-56</strain>
    </source>
</reference>
<protein>
    <submittedName>
        <fullName evidence="7">HlyC/CorC family transporter</fullName>
    </submittedName>
</protein>
<dbReference type="EMBL" id="CP049056">
    <property type="protein sequence ID" value="QIE57244.1"/>
    <property type="molecule type" value="Genomic_DNA"/>
</dbReference>
<dbReference type="KEGG" id="hdh:G5B40_18430"/>
<feature type="compositionally biased region" description="Basic and acidic residues" evidence="5">
    <location>
        <begin position="19"/>
        <end position="32"/>
    </location>
</feature>
<dbReference type="SMART" id="SM00116">
    <property type="entry name" value="CBS"/>
    <property type="match status" value="2"/>
</dbReference>
<dbReference type="InterPro" id="IPR036318">
    <property type="entry name" value="FAD-bd_PCMH-like_sf"/>
</dbReference>
<dbReference type="PANTHER" id="PTHR22777:SF27">
    <property type="entry name" value="MAGNESIUM AND COBALT EFFLUX PROTEIN CORC"/>
    <property type="match status" value="1"/>
</dbReference>
<dbReference type="Gene3D" id="3.30.465.10">
    <property type="match status" value="1"/>
</dbReference>
<evidence type="ECO:0000313" key="8">
    <source>
        <dbReference type="Proteomes" id="UP000503336"/>
    </source>
</evidence>
<dbReference type="PROSITE" id="PS51371">
    <property type="entry name" value="CBS"/>
    <property type="match status" value="2"/>
</dbReference>
<evidence type="ECO:0000259" key="6">
    <source>
        <dbReference type="PROSITE" id="PS51371"/>
    </source>
</evidence>
<keyword evidence="3 4" id="KW-0129">CBS domain</keyword>
<dbReference type="Proteomes" id="UP000503336">
    <property type="component" value="Chromosome"/>
</dbReference>
<dbReference type="PANTHER" id="PTHR22777">
    <property type="entry name" value="HEMOLYSIN-RELATED"/>
    <property type="match status" value="1"/>
</dbReference>
<dbReference type="GO" id="GO:0050660">
    <property type="term" value="F:flavin adenine dinucleotide binding"/>
    <property type="evidence" value="ECO:0007669"/>
    <property type="project" value="InterPro"/>
</dbReference>
<gene>
    <name evidence="7" type="ORF">G5B40_18430</name>
</gene>
<dbReference type="FunFam" id="3.10.580.10:FF:000002">
    <property type="entry name" value="Magnesium/cobalt efflux protein CorC"/>
    <property type="match status" value="1"/>
</dbReference>
<dbReference type="CDD" id="cd04590">
    <property type="entry name" value="CBS_pair_CorC_HlyC_assoc"/>
    <property type="match status" value="1"/>
</dbReference>
<evidence type="ECO:0000256" key="3">
    <source>
        <dbReference type="ARBA" id="ARBA00023122"/>
    </source>
</evidence>
<feature type="region of interest" description="Disordered" evidence="5">
    <location>
        <begin position="1"/>
        <end position="32"/>
    </location>
</feature>
<dbReference type="RefSeq" id="WP_165101797.1">
    <property type="nucleotide sequence ID" value="NZ_CP049056.1"/>
</dbReference>
<feature type="domain" description="CBS" evidence="6">
    <location>
        <begin position="80"/>
        <end position="140"/>
    </location>
</feature>
<dbReference type="SUPFAM" id="SSF56176">
    <property type="entry name" value="FAD-binding/transporter-associated domain-like"/>
    <property type="match status" value="1"/>
</dbReference>
<keyword evidence="8" id="KW-1185">Reference proteome</keyword>
<evidence type="ECO:0000256" key="5">
    <source>
        <dbReference type="SAM" id="MobiDB-lite"/>
    </source>
</evidence>
<dbReference type="Pfam" id="PF00571">
    <property type="entry name" value="CBS"/>
    <property type="match status" value="2"/>
</dbReference>
<dbReference type="InterPro" id="IPR005170">
    <property type="entry name" value="Transptr-assoc_dom"/>
</dbReference>
<dbReference type="Gene3D" id="3.10.580.10">
    <property type="entry name" value="CBS-domain"/>
    <property type="match status" value="1"/>
</dbReference>